<dbReference type="AlphaFoldDB" id="A0AAU7JJV2"/>
<organism evidence="1">
    <name type="scientific">Alsobacter sp. KACC 23698</name>
    <dbReference type="NCBI Taxonomy" id="3149229"/>
    <lineage>
        <taxon>Bacteria</taxon>
        <taxon>Pseudomonadati</taxon>
        <taxon>Pseudomonadota</taxon>
        <taxon>Alphaproteobacteria</taxon>
        <taxon>Hyphomicrobiales</taxon>
        <taxon>Alsobacteraceae</taxon>
        <taxon>Alsobacter</taxon>
    </lineage>
</organism>
<sequence>MDIRFMIWLDRPTIVVSGQAYVMAGLRLPWTRASVHDMDSVELLSETEFRQRFAGWAIPPIPDAVLERRSHAA</sequence>
<dbReference type="EMBL" id="CP157484">
    <property type="protein sequence ID" value="XBO40349.1"/>
    <property type="molecule type" value="Genomic_DNA"/>
</dbReference>
<protein>
    <submittedName>
        <fullName evidence="1">Uncharacterized protein</fullName>
    </submittedName>
</protein>
<dbReference type="RefSeq" id="WP_406857205.1">
    <property type="nucleotide sequence ID" value="NZ_CP157484.1"/>
</dbReference>
<proteinExistence type="predicted"/>
<accession>A0AAU7JJV2</accession>
<evidence type="ECO:0000313" key="1">
    <source>
        <dbReference type="EMBL" id="XBO40349.1"/>
    </source>
</evidence>
<gene>
    <name evidence="1" type="ORF">ABEG18_06120</name>
</gene>
<name>A0AAU7JJV2_9HYPH</name>
<reference evidence="1" key="1">
    <citation type="submission" date="2024-05" db="EMBL/GenBank/DDBJ databases">
        <authorList>
            <person name="Kim S."/>
            <person name="Heo J."/>
            <person name="Choi H."/>
            <person name="Choi Y."/>
            <person name="Kwon S.-W."/>
            <person name="Kim Y."/>
        </authorList>
    </citation>
    <scope>NUCLEOTIDE SEQUENCE</scope>
    <source>
        <strain evidence="1">KACC 23698</strain>
    </source>
</reference>